<accession>A0AAC9APA5</accession>
<organism evidence="2 4">
    <name type="scientific">Acidipropionibacterium acidipropionici</name>
    <dbReference type="NCBI Taxonomy" id="1748"/>
    <lineage>
        <taxon>Bacteria</taxon>
        <taxon>Bacillati</taxon>
        <taxon>Actinomycetota</taxon>
        <taxon>Actinomycetes</taxon>
        <taxon>Propionibacteriales</taxon>
        <taxon>Propionibacteriaceae</taxon>
        <taxon>Acidipropionibacterium</taxon>
    </lineage>
</organism>
<dbReference type="Proteomes" id="UP000075221">
    <property type="component" value="Chromosome"/>
</dbReference>
<sequence length="91" mass="9936">MEMVEVGTSTHCLRLSREPGSQNYLSAELRLPGLSARTDVYEFNGFESLADFFSGMVADWRGCGRASGSGSRWRETCASRPTTTEDTSSCA</sequence>
<reference evidence="3 5" key="1">
    <citation type="journal article" date="2016" name="Plant Dis.">
        <title>Improved production of propionic acid using genome shuffling.</title>
        <authorList>
            <person name="Luna-Flores C.H."/>
            <person name="Palfreyman R.W."/>
            <person name="Kromer J.O."/>
            <person name="Nielsen L.K."/>
            <person name="Marcellin E."/>
        </authorList>
    </citation>
    <scope>NUCLEOTIDE SEQUENCE [LARGE SCALE GENOMIC DNA]</scope>
    <source>
        <strain evidence="3 5">F3E8</strain>
    </source>
</reference>
<feature type="compositionally biased region" description="Polar residues" evidence="1">
    <location>
        <begin position="79"/>
        <end position="91"/>
    </location>
</feature>
<dbReference type="AlphaFoldDB" id="A0AAC9APA5"/>
<dbReference type="Proteomes" id="UP000178666">
    <property type="component" value="Chromosome"/>
</dbReference>
<reference evidence="2 4" key="2">
    <citation type="submission" date="2016-02" db="EMBL/GenBank/DDBJ databases">
        <title>Complete Genome Sequence of Propionibacterium acidipropionici ATCC 55737.</title>
        <authorList>
            <person name="Luna Flores C.H."/>
            <person name="Nielsen L.K."/>
            <person name="Marcellin E."/>
        </authorList>
    </citation>
    <scope>NUCLEOTIDE SEQUENCE [LARGE SCALE GENOMIC DNA]</scope>
    <source>
        <strain evidence="2 4">ATCC 55737</strain>
    </source>
</reference>
<dbReference type="Pfam" id="PF19739">
    <property type="entry name" value="DUF6228"/>
    <property type="match status" value="1"/>
</dbReference>
<name>A0AAC9APA5_9ACTN</name>
<evidence type="ECO:0000313" key="4">
    <source>
        <dbReference type="Proteomes" id="UP000075221"/>
    </source>
</evidence>
<evidence type="ECO:0000313" key="2">
    <source>
        <dbReference type="EMBL" id="AMS06715.1"/>
    </source>
</evidence>
<dbReference type="EMBL" id="CP015970">
    <property type="protein sequence ID" value="AOZ45503.1"/>
    <property type="molecule type" value="Genomic_DNA"/>
</dbReference>
<dbReference type="InterPro" id="IPR046196">
    <property type="entry name" value="DUF6228"/>
</dbReference>
<evidence type="ECO:0000313" key="5">
    <source>
        <dbReference type="Proteomes" id="UP000178666"/>
    </source>
</evidence>
<dbReference type="EMBL" id="CP014352">
    <property type="protein sequence ID" value="AMS06715.1"/>
    <property type="molecule type" value="Genomic_DNA"/>
</dbReference>
<feature type="region of interest" description="Disordered" evidence="1">
    <location>
        <begin position="65"/>
        <end position="91"/>
    </location>
</feature>
<keyword evidence="5" id="KW-1185">Reference proteome</keyword>
<evidence type="ECO:0000313" key="3">
    <source>
        <dbReference type="EMBL" id="AOZ45503.1"/>
    </source>
</evidence>
<protein>
    <submittedName>
        <fullName evidence="2">Uncharacterized protein</fullName>
    </submittedName>
</protein>
<proteinExistence type="predicted"/>
<evidence type="ECO:0000256" key="1">
    <source>
        <dbReference type="SAM" id="MobiDB-lite"/>
    </source>
</evidence>
<gene>
    <name evidence="3" type="ORF">A8L58_00905</name>
    <name evidence="2" type="ORF">AXH35_15965</name>
</gene>